<gene>
    <name evidence="1" type="ORF">EIN_425350</name>
</gene>
<evidence type="ECO:0000313" key="2">
    <source>
        <dbReference type="Proteomes" id="UP000014680"/>
    </source>
</evidence>
<accession>A0A0A1U5Z5</accession>
<dbReference type="VEuPathDB" id="AmoebaDB:EIN_425350"/>
<organism evidence="1 2">
    <name type="scientific">Entamoeba invadens IP1</name>
    <dbReference type="NCBI Taxonomy" id="370355"/>
    <lineage>
        <taxon>Eukaryota</taxon>
        <taxon>Amoebozoa</taxon>
        <taxon>Evosea</taxon>
        <taxon>Archamoebae</taxon>
        <taxon>Mastigamoebida</taxon>
        <taxon>Entamoebidae</taxon>
        <taxon>Entamoeba</taxon>
    </lineage>
</organism>
<dbReference type="GeneID" id="14888802"/>
<dbReference type="EMBL" id="KB206573">
    <property type="protein sequence ID" value="ELP89803.1"/>
    <property type="molecule type" value="Genomic_DNA"/>
</dbReference>
<dbReference type="RefSeq" id="XP_004256574.1">
    <property type="nucleotide sequence ID" value="XM_004256526.1"/>
</dbReference>
<dbReference type="KEGG" id="eiv:EIN_425350"/>
<keyword evidence="2" id="KW-1185">Reference proteome</keyword>
<dbReference type="Proteomes" id="UP000014680">
    <property type="component" value="Unassembled WGS sequence"/>
</dbReference>
<proteinExistence type="predicted"/>
<protein>
    <submittedName>
        <fullName evidence="1">Uncharacterized protein</fullName>
    </submittedName>
</protein>
<evidence type="ECO:0000313" key="1">
    <source>
        <dbReference type="EMBL" id="ELP89803.1"/>
    </source>
</evidence>
<name>A0A0A1U5Z5_ENTIV</name>
<dbReference type="AlphaFoldDB" id="A0A0A1U5Z5"/>
<reference evidence="1 2" key="1">
    <citation type="submission" date="2012-10" db="EMBL/GenBank/DDBJ databases">
        <authorList>
            <person name="Zafar N."/>
            <person name="Inman J."/>
            <person name="Hall N."/>
            <person name="Lorenzi H."/>
            <person name="Caler E."/>
        </authorList>
    </citation>
    <scope>NUCLEOTIDE SEQUENCE [LARGE SCALE GENOMIC DNA]</scope>
    <source>
        <strain evidence="1 2">IP1</strain>
    </source>
</reference>
<dbReference type="OMA" id="WIFINKG"/>
<sequence>MTEIPKECFLSVTLRNVLGLLGDMPLRVSVSPMSTTTRVYISTQNQIPIEAFAKIKQVNILSNHLFVLDFVKTSPNSVKKIREFFEKSLLFNNSLYYEQSESHKETKEFFFPSNNSVSFEYNNCRVILGYAKSLCTLKCAMFVNNWYVPMEIDTLRFFPFVNYHMYFEKRKLLSDFTTNKIRSVVILLKTGLNIVQPSELLCETNPIFEELRNTLYFNLSLAFQKFMTQEIASNSKTPESQMELFYCQKIGECVEGMFEPSSATSTLLNTISLTPHLIKPQVSQNAALSAMSKRIQTDYLFSDTILIE</sequence>